<dbReference type="Gene3D" id="3.10.450.50">
    <property type="match status" value="1"/>
</dbReference>
<feature type="chain" id="PRO_5032559625" description="PS II complex 12 kDa extrinsic protein" evidence="1">
    <location>
        <begin position="21"/>
        <end position="261"/>
    </location>
</feature>
<dbReference type="SUPFAM" id="SSF54427">
    <property type="entry name" value="NTF2-like"/>
    <property type="match status" value="1"/>
</dbReference>
<feature type="signal peptide" evidence="1">
    <location>
        <begin position="1"/>
        <end position="20"/>
    </location>
</feature>
<sequence length="261" mass="29314">MALRRVRSFGLLALMALASAAFVGGRWTAVAPRAVRPGRGAALDEADLNPEQQALLERFLSSQVTDEAKLRKERTFPLSEEELIRRTKIYLALNQDEVAVPELLAEDFVFCGPIIGPLKKARYIEQFKSFKFREAFPDRVNEWHDFRVDPFEENRVWFTTRGRGTNTGAAPPLIPEPTGKAFENPPQACSVRFNEAGEVTEYTIGYVMDRRIGNTGGLGGLLGVLYAVGKPFPYPESQPYQPSWQRTLFESAVQVLESLMK</sequence>
<name>A0A812KUR4_9DINO</name>
<evidence type="ECO:0000256" key="1">
    <source>
        <dbReference type="SAM" id="SignalP"/>
    </source>
</evidence>
<dbReference type="Proteomes" id="UP000604046">
    <property type="component" value="Unassembled WGS sequence"/>
</dbReference>
<keyword evidence="3" id="KW-1185">Reference proteome</keyword>
<protein>
    <recommendedName>
        <fullName evidence="4">PS II complex 12 kDa extrinsic protein</fullName>
    </recommendedName>
</protein>
<evidence type="ECO:0000313" key="2">
    <source>
        <dbReference type="EMBL" id="CAE7230413.1"/>
    </source>
</evidence>
<gene>
    <name evidence="2" type="ORF">SNAT2548_LOCUS9351</name>
</gene>
<proteinExistence type="predicted"/>
<keyword evidence="1" id="KW-0732">Signal</keyword>
<reference evidence="2" key="1">
    <citation type="submission" date="2021-02" db="EMBL/GenBank/DDBJ databases">
        <authorList>
            <person name="Dougan E. K."/>
            <person name="Rhodes N."/>
            <person name="Thang M."/>
            <person name="Chan C."/>
        </authorList>
    </citation>
    <scope>NUCLEOTIDE SEQUENCE</scope>
</reference>
<comment type="caution">
    <text evidence="2">The sequence shown here is derived from an EMBL/GenBank/DDBJ whole genome shotgun (WGS) entry which is preliminary data.</text>
</comment>
<organism evidence="2 3">
    <name type="scientific">Symbiodinium natans</name>
    <dbReference type="NCBI Taxonomy" id="878477"/>
    <lineage>
        <taxon>Eukaryota</taxon>
        <taxon>Sar</taxon>
        <taxon>Alveolata</taxon>
        <taxon>Dinophyceae</taxon>
        <taxon>Suessiales</taxon>
        <taxon>Symbiodiniaceae</taxon>
        <taxon>Symbiodinium</taxon>
    </lineage>
</organism>
<dbReference type="EMBL" id="CAJNDS010000724">
    <property type="protein sequence ID" value="CAE7230413.1"/>
    <property type="molecule type" value="Genomic_DNA"/>
</dbReference>
<evidence type="ECO:0000313" key="3">
    <source>
        <dbReference type="Proteomes" id="UP000604046"/>
    </source>
</evidence>
<accession>A0A812KUR4</accession>
<evidence type="ECO:0008006" key="4">
    <source>
        <dbReference type="Google" id="ProtNLM"/>
    </source>
</evidence>
<dbReference type="AlphaFoldDB" id="A0A812KUR4"/>
<dbReference type="OrthoDB" id="424336at2759"/>
<dbReference type="InterPro" id="IPR032710">
    <property type="entry name" value="NTF2-like_dom_sf"/>
</dbReference>